<protein>
    <submittedName>
        <fullName evidence="1">Uncharacterized protein</fullName>
    </submittedName>
</protein>
<organism evidence="1 2">
    <name type="scientific">Phytophthora aleatoria</name>
    <dbReference type="NCBI Taxonomy" id="2496075"/>
    <lineage>
        <taxon>Eukaryota</taxon>
        <taxon>Sar</taxon>
        <taxon>Stramenopiles</taxon>
        <taxon>Oomycota</taxon>
        <taxon>Peronosporomycetes</taxon>
        <taxon>Peronosporales</taxon>
        <taxon>Peronosporaceae</taxon>
        <taxon>Phytophthora</taxon>
    </lineage>
</organism>
<proteinExistence type="predicted"/>
<accession>A0A8J5IIB5</accession>
<comment type="caution">
    <text evidence="1">The sequence shown here is derived from an EMBL/GenBank/DDBJ whole genome shotgun (WGS) entry which is preliminary data.</text>
</comment>
<evidence type="ECO:0000313" key="2">
    <source>
        <dbReference type="Proteomes" id="UP000709295"/>
    </source>
</evidence>
<dbReference type="AlphaFoldDB" id="A0A8J5IIB5"/>
<dbReference type="Proteomes" id="UP000709295">
    <property type="component" value="Unassembled WGS sequence"/>
</dbReference>
<reference evidence="1" key="1">
    <citation type="submission" date="2021-01" db="EMBL/GenBank/DDBJ databases">
        <title>Phytophthora aleatoria, a newly-described species from Pinus radiata is distinct from Phytophthora cactorum isolates based on comparative genomics.</title>
        <authorList>
            <person name="Mcdougal R."/>
            <person name="Panda P."/>
            <person name="Williams N."/>
            <person name="Studholme D.J."/>
        </authorList>
    </citation>
    <scope>NUCLEOTIDE SEQUENCE</scope>
    <source>
        <strain evidence="1">NZFS 4037</strain>
    </source>
</reference>
<keyword evidence="2" id="KW-1185">Reference proteome</keyword>
<dbReference type="EMBL" id="JAENGY010000669">
    <property type="protein sequence ID" value="KAG6958457.1"/>
    <property type="molecule type" value="Genomic_DNA"/>
</dbReference>
<evidence type="ECO:0000313" key="1">
    <source>
        <dbReference type="EMBL" id="KAG6958457.1"/>
    </source>
</evidence>
<gene>
    <name evidence="1" type="ORF">JG688_00010499</name>
</gene>
<sequence length="83" mass="9591">MGYALLWQTRNQMVHENKTWIASEQLKLMWTSCIRQLSSIARKEYTKPHTRTKGLQLQLSIDCLTSMDVEAPQDDEPHPPPAP</sequence>
<name>A0A8J5IIB5_9STRA</name>